<dbReference type="GO" id="GO:0008270">
    <property type="term" value="F:zinc ion binding"/>
    <property type="evidence" value="ECO:0007669"/>
    <property type="project" value="TreeGrafter"/>
</dbReference>
<reference evidence="15" key="1">
    <citation type="journal article" date="2019" name="Gigascience">
        <title>De novo genome assembly of the endangered Acer yangbiense, a plant species with extremely small populations endemic to Yunnan Province, China.</title>
        <authorList>
            <person name="Yang J."/>
            <person name="Wariss H.M."/>
            <person name="Tao L."/>
            <person name="Zhang R."/>
            <person name="Yun Q."/>
            <person name="Hollingsworth P."/>
            <person name="Dao Z."/>
            <person name="Luo G."/>
            <person name="Guo H."/>
            <person name="Ma Y."/>
            <person name="Sun W."/>
        </authorList>
    </citation>
    <scope>NUCLEOTIDE SEQUENCE [LARGE SCALE GENOMIC DNA]</scope>
    <source>
        <strain evidence="15">cv. Malutang</strain>
    </source>
</reference>
<dbReference type="InterPro" id="IPR013785">
    <property type="entry name" value="Aldolase_TIM"/>
</dbReference>
<dbReference type="SUPFAM" id="SSF51569">
    <property type="entry name" value="Aldolase"/>
    <property type="match status" value="1"/>
</dbReference>
<sequence length="114" mass="12770">MNLTSFWLVLMSLELCEYLSDITSSNAEVTWSPVKPGLPYLDIIRLLRDKSPLPIAAYQVSGEYSMIKAGGVLKMIDEERVMMESLMCLRRAGADIILTYFALQAATCLCGEKR</sequence>
<evidence type="ECO:0000256" key="3">
    <source>
        <dbReference type="ARBA" id="ARBA00012053"/>
    </source>
</evidence>
<comment type="catalytic activity">
    <reaction evidence="11">
        <text>2 5-aminolevulinate = porphobilinogen + 2 H2O + H(+)</text>
        <dbReference type="Rhea" id="RHEA:24064"/>
        <dbReference type="ChEBI" id="CHEBI:15377"/>
        <dbReference type="ChEBI" id="CHEBI:15378"/>
        <dbReference type="ChEBI" id="CHEBI:58126"/>
        <dbReference type="ChEBI" id="CHEBI:356416"/>
        <dbReference type="EC" id="4.2.1.24"/>
    </reaction>
</comment>
<dbReference type="GO" id="GO:0004655">
    <property type="term" value="F:porphobilinogen synthase activity"/>
    <property type="evidence" value="ECO:0007669"/>
    <property type="project" value="UniProtKB-EC"/>
</dbReference>
<evidence type="ECO:0000313" key="14">
    <source>
        <dbReference type="EMBL" id="TXG49061.1"/>
    </source>
</evidence>
<dbReference type="PANTHER" id="PTHR11458:SF0">
    <property type="entry name" value="DELTA-AMINOLEVULINIC ACID DEHYDRATASE"/>
    <property type="match status" value="1"/>
</dbReference>
<gene>
    <name evidence="14" type="ORF">EZV62_024936</name>
</gene>
<evidence type="ECO:0000256" key="12">
    <source>
        <dbReference type="RuleBase" id="RU004161"/>
    </source>
</evidence>
<comment type="function">
    <text evidence="9">Catalyzes an early step in the biosynthesis of tetrapyrroles. Binds two molecules of 5-aminolevulinate per subunit, each at a distinct site, and catalyzes their condensation to form porphobilinogen.</text>
</comment>
<dbReference type="Pfam" id="PF00490">
    <property type="entry name" value="ALAD"/>
    <property type="match status" value="1"/>
</dbReference>
<proteinExistence type="inferred from homology"/>
<dbReference type="Gene3D" id="3.20.20.70">
    <property type="entry name" value="Aldolase class I"/>
    <property type="match status" value="1"/>
</dbReference>
<feature type="signal peptide" evidence="13">
    <location>
        <begin position="1"/>
        <end position="18"/>
    </location>
</feature>
<dbReference type="SMART" id="SM01004">
    <property type="entry name" value="ALAD"/>
    <property type="match status" value="1"/>
</dbReference>
<evidence type="ECO:0000256" key="6">
    <source>
        <dbReference type="ARBA" id="ARBA00023171"/>
    </source>
</evidence>
<dbReference type="Proteomes" id="UP000323000">
    <property type="component" value="Chromosome 12"/>
</dbReference>
<dbReference type="InterPro" id="IPR001731">
    <property type="entry name" value="ALAD"/>
</dbReference>
<accession>A0A5C7GWW0</accession>
<keyword evidence="13" id="KW-0732">Signal</keyword>
<evidence type="ECO:0000256" key="10">
    <source>
        <dbReference type="ARBA" id="ARBA00032837"/>
    </source>
</evidence>
<evidence type="ECO:0000256" key="8">
    <source>
        <dbReference type="ARBA" id="ARBA00023244"/>
    </source>
</evidence>
<keyword evidence="5" id="KW-0350">Heme biosynthesis</keyword>
<evidence type="ECO:0000256" key="5">
    <source>
        <dbReference type="ARBA" id="ARBA00023133"/>
    </source>
</evidence>
<evidence type="ECO:0000256" key="1">
    <source>
        <dbReference type="ARBA" id="ARBA00004694"/>
    </source>
</evidence>
<evidence type="ECO:0000256" key="11">
    <source>
        <dbReference type="ARBA" id="ARBA00047651"/>
    </source>
</evidence>
<evidence type="ECO:0000256" key="2">
    <source>
        <dbReference type="ARBA" id="ARBA00008055"/>
    </source>
</evidence>
<dbReference type="UniPathway" id="UPA00251">
    <property type="reaction ID" value="UER00318"/>
</dbReference>
<dbReference type="GO" id="GO:0005829">
    <property type="term" value="C:cytosol"/>
    <property type="evidence" value="ECO:0007669"/>
    <property type="project" value="TreeGrafter"/>
</dbReference>
<keyword evidence="7" id="KW-0456">Lyase</keyword>
<feature type="chain" id="PRO_5022788363" description="porphobilinogen synthase" evidence="13">
    <location>
        <begin position="19"/>
        <end position="114"/>
    </location>
</feature>
<organism evidence="14 15">
    <name type="scientific">Acer yangbiense</name>
    <dbReference type="NCBI Taxonomy" id="1000413"/>
    <lineage>
        <taxon>Eukaryota</taxon>
        <taxon>Viridiplantae</taxon>
        <taxon>Streptophyta</taxon>
        <taxon>Embryophyta</taxon>
        <taxon>Tracheophyta</taxon>
        <taxon>Spermatophyta</taxon>
        <taxon>Magnoliopsida</taxon>
        <taxon>eudicotyledons</taxon>
        <taxon>Gunneridae</taxon>
        <taxon>Pentapetalae</taxon>
        <taxon>rosids</taxon>
        <taxon>malvids</taxon>
        <taxon>Sapindales</taxon>
        <taxon>Sapindaceae</taxon>
        <taxon>Hippocastanoideae</taxon>
        <taxon>Acereae</taxon>
        <taxon>Acer</taxon>
    </lineage>
</organism>
<dbReference type="EC" id="4.2.1.24" evidence="3"/>
<dbReference type="PANTHER" id="PTHR11458">
    <property type="entry name" value="DELTA-AMINOLEVULINIC ACID DEHYDRATASE"/>
    <property type="match status" value="1"/>
</dbReference>
<name>A0A5C7GWW0_9ROSI</name>
<dbReference type="GO" id="GO:0006782">
    <property type="term" value="P:protoporphyrinogen IX biosynthetic process"/>
    <property type="evidence" value="ECO:0007669"/>
    <property type="project" value="UniProtKB-UniPathway"/>
</dbReference>
<dbReference type="EMBL" id="VAHF01000012">
    <property type="protein sequence ID" value="TXG49061.1"/>
    <property type="molecule type" value="Genomic_DNA"/>
</dbReference>
<evidence type="ECO:0000256" key="4">
    <source>
        <dbReference type="ARBA" id="ARBA00022533"/>
    </source>
</evidence>
<comment type="pathway">
    <text evidence="1">Porphyrin-containing compound metabolism; protoporphyrin-IX biosynthesis; coproporphyrinogen-III from 5-aminolevulinate: step 1/4.</text>
</comment>
<protein>
    <recommendedName>
        <fullName evidence="3">porphobilinogen synthase</fullName>
        <ecNumber evidence="3">4.2.1.24</ecNumber>
    </recommendedName>
    <alternativeName>
        <fullName evidence="10">Porphobilinogen synthase</fullName>
    </alternativeName>
</protein>
<dbReference type="OrthoDB" id="1723729at2759"/>
<evidence type="ECO:0000256" key="7">
    <source>
        <dbReference type="ARBA" id="ARBA00023239"/>
    </source>
</evidence>
<keyword evidence="15" id="KW-1185">Reference proteome</keyword>
<evidence type="ECO:0000256" key="9">
    <source>
        <dbReference type="ARBA" id="ARBA00025628"/>
    </source>
</evidence>
<evidence type="ECO:0000313" key="15">
    <source>
        <dbReference type="Proteomes" id="UP000323000"/>
    </source>
</evidence>
<evidence type="ECO:0000256" key="13">
    <source>
        <dbReference type="SAM" id="SignalP"/>
    </source>
</evidence>
<dbReference type="PRINTS" id="PR00144">
    <property type="entry name" value="DALDHYDRTASE"/>
</dbReference>
<comment type="caution">
    <text evidence="14">The sequence shown here is derived from an EMBL/GenBank/DDBJ whole genome shotgun (WGS) entry which is preliminary data.</text>
</comment>
<dbReference type="AlphaFoldDB" id="A0A5C7GWW0"/>
<keyword evidence="8" id="KW-0627">Porphyrin biosynthesis</keyword>
<comment type="similarity">
    <text evidence="2 12">Belongs to the ALAD family.</text>
</comment>
<keyword evidence="4" id="KW-0021">Allosteric enzyme</keyword>
<dbReference type="GO" id="GO:0015995">
    <property type="term" value="P:chlorophyll biosynthetic process"/>
    <property type="evidence" value="ECO:0007669"/>
    <property type="project" value="UniProtKB-KW"/>
</dbReference>
<keyword evidence="6" id="KW-0149">Chlorophyll biosynthesis</keyword>